<proteinExistence type="predicted"/>
<reference evidence="2" key="1">
    <citation type="submission" date="2022-10" db="EMBL/GenBank/DDBJ databases">
        <title>Tapping the CABI collections for fungal endophytes: first genome assemblies for Collariella, Neodidymelliopsis, Ascochyta clinopodiicola, Didymella pomorum, Didymosphaeria variabile, Neocosmospora piperis and Neocucurbitaria cava.</title>
        <authorList>
            <person name="Hill R."/>
        </authorList>
    </citation>
    <scope>NUCLEOTIDE SEQUENCE</scope>
    <source>
        <strain evidence="2">IMI 355091</strain>
    </source>
</reference>
<evidence type="ECO:0000313" key="3">
    <source>
        <dbReference type="Proteomes" id="UP001140510"/>
    </source>
</evidence>
<sequence>MEASKIPTNIPSDSLEGVVTTEDNEEILAEHKDRMTELTDQRATLATFLHERVMAVERKAKRDQERDATLTPEEKTARRKERQAEDLAAEKKKAEDRELKKKKKKKKLRAQRKEAQKE</sequence>
<gene>
    <name evidence="2" type="ORF">N0V91_005076</name>
</gene>
<comment type="caution">
    <text evidence="2">The sequence shown here is derived from an EMBL/GenBank/DDBJ whole genome shotgun (WGS) entry which is preliminary data.</text>
</comment>
<name>A0A9W9D8Q7_9PLEO</name>
<keyword evidence="3" id="KW-1185">Reference proteome</keyword>
<feature type="region of interest" description="Disordered" evidence="1">
    <location>
        <begin position="58"/>
        <end position="118"/>
    </location>
</feature>
<feature type="compositionally biased region" description="Basic and acidic residues" evidence="1">
    <location>
        <begin position="58"/>
        <end position="99"/>
    </location>
</feature>
<dbReference type="AlphaFoldDB" id="A0A9W9D8Q7"/>
<accession>A0A9W9D8Q7</accession>
<feature type="compositionally biased region" description="Basic residues" evidence="1">
    <location>
        <begin position="100"/>
        <end position="110"/>
    </location>
</feature>
<evidence type="ECO:0000313" key="2">
    <source>
        <dbReference type="EMBL" id="KAJ4405769.1"/>
    </source>
</evidence>
<evidence type="ECO:0000256" key="1">
    <source>
        <dbReference type="SAM" id="MobiDB-lite"/>
    </source>
</evidence>
<dbReference type="EMBL" id="JAPEVA010000032">
    <property type="protein sequence ID" value="KAJ4405769.1"/>
    <property type="molecule type" value="Genomic_DNA"/>
</dbReference>
<protein>
    <submittedName>
        <fullName evidence="2">Uncharacterized protein</fullName>
    </submittedName>
</protein>
<organism evidence="2 3">
    <name type="scientific">Didymella pomorum</name>
    <dbReference type="NCBI Taxonomy" id="749634"/>
    <lineage>
        <taxon>Eukaryota</taxon>
        <taxon>Fungi</taxon>
        <taxon>Dikarya</taxon>
        <taxon>Ascomycota</taxon>
        <taxon>Pezizomycotina</taxon>
        <taxon>Dothideomycetes</taxon>
        <taxon>Pleosporomycetidae</taxon>
        <taxon>Pleosporales</taxon>
        <taxon>Pleosporineae</taxon>
        <taxon>Didymellaceae</taxon>
        <taxon>Didymella</taxon>
    </lineage>
</organism>
<dbReference type="Proteomes" id="UP001140510">
    <property type="component" value="Unassembled WGS sequence"/>
</dbReference>